<evidence type="ECO:0000313" key="1">
    <source>
        <dbReference type="EMBL" id="KAF6028026.1"/>
    </source>
</evidence>
<dbReference type="AlphaFoldDB" id="A0A7J7JRG4"/>
<evidence type="ECO:0000313" key="2">
    <source>
        <dbReference type="Proteomes" id="UP000593567"/>
    </source>
</evidence>
<gene>
    <name evidence="1" type="ORF">EB796_013673</name>
</gene>
<proteinExistence type="predicted"/>
<comment type="caution">
    <text evidence="1">The sequence shown here is derived from an EMBL/GenBank/DDBJ whole genome shotgun (WGS) entry which is preliminary data.</text>
</comment>
<keyword evidence="2" id="KW-1185">Reference proteome</keyword>
<protein>
    <submittedName>
        <fullName evidence="1">Uncharacterized protein</fullName>
    </submittedName>
</protein>
<organism evidence="1 2">
    <name type="scientific">Bugula neritina</name>
    <name type="common">Brown bryozoan</name>
    <name type="synonym">Sertularia neritina</name>
    <dbReference type="NCBI Taxonomy" id="10212"/>
    <lineage>
        <taxon>Eukaryota</taxon>
        <taxon>Metazoa</taxon>
        <taxon>Spiralia</taxon>
        <taxon>Lophotrochozoa</taxon>
        <taxon>Bryozoa</taxon>
        <taxon>Gymnolaemata</taxon>
        <taxon>Cheilostomatida</taxon>
        <taxon>Flustrina</taxon>
        <taxon>Buguloidea</taxon>
        <taxon>Bugulidae</taxon>
        <taxon>Bugula</taxon>
    </lineage>
</organism>
<name>A0A7J7JRG4_BUGNE</name>
<dbReference type="EMBL" id="VXIV02001997">
    <property type="protein sequence ID" value="KAF6028026.1"/>
    <property type="molecule type" value="Genomic_DNA"/>
</dbReference>
<dbReference type="Proteomes" id="UP000593567">
    <property type="component" value="Unassembled WGS sequence"/>
</dbReference>
<reference evidence="1" key="1">
    <citation type="submission" date="2020-06" db="EMBL/GenBank/DDBJ databases">
        <title>Draft genome of Bugula neritina, a colonial animal packing powerful symbionts and potential medicines.</title>
        <authorList>
            <person name="Rayko M."/>
        </authorList>
    </citation>
    <scope>NUCLEOTIDE SEQUENCE [LARGE SCALE GENOMIC DNA]</scope>
    <source>
        <strain evidence="1">Kwan_BN1</strain>
    </source>
</reference>
<sequence>MSDNFTDRKTLEDMFADKIRAKHYVHIPECNQHDTLSAATKLLGTRQQLTELDAALRMKKEVATLT</sequence>
<accession>A0A7J7JRG4</accession>